<evidence type="ECO:0000259" key="8">
    <source>
        <dbReference type="PROSITE" id="PS50994"/>
    </source>
</evidence>
<dbReference type="Pfam" id="PF17919">
    <property type="entry name" value="RT_RNaseH_2"/>
    <property type="match status" value="1"/>
</dbReference>
<keyword evidence="5" id="KW-0695">RNA-directed DNA polymerase</keyword>
<reference evidence="9" key="1">
    <citation type="submission" date="2023-03" db="EMBL/GenBank/DDBJ databases">
        <title>Chromosome-level genomes of two armyworms, Mythimna separata and Mythimna loreyi, provide insights into the biosynthesis and reception of sex pheromones.</title>
        <authorList>
            <person name="Zhao H."/>
        </authorList>
    </citation>
    <scope>NUCLEOTIDE SEQUENCE</scope>
    <source>
        <strain evidence="9">BeijingLab</strain>
        <tissue evidence="9">Pupa</tissue>
    </source>
</reference>
<dbReference type="EMBL" id="JARGEI010000007">
    <property type="protein sequence ID" value="KAJ8728517.1"/>
    <property type="molecule type" value="Genomic_DNA"/>
</dbReference>
<dbReference type="Gene3D" id="3.30.70.270">
    <property type="match status" value="2"/>
</dbReference>
<name>A0AAD7YT76_MYTSE</name>
<dbReference type="InterPro" id="IPR036397">
    <property type="entry name" value="RNaseH_sf"/>
</dbReference>
<feature type="domain" description="Integrase catalytic" evidence="8">
    <location>
        <begin position="565"/>
        <end position="729"/>
    </location>
</feature>
<dbReference type="PROSITE" id="PS50994">
    <property type="entry name" value="INTEGRASE"/>
    <property type="match status" value="1"/>
</dbReference>
<dbReference type="PANTHER" id="PTHR37984:SF5">
    <property type="entry name" value="PROTEIN NYNRIN-LIKE"/>
    <property type="match status" value="1"/>
</dbReference>
<dbReference type="EC" id="2.7.7.49" evidence="1"/>
<comment type="caution">
    <text evidence="9">The sequence shown here is derived from an EMBL/GenBank/DDBJ whole genome shotgun (WGS) entry which is preliminary data.</text>
</comment>
<evidence type="ECO:0000313" key="10">
    <source>
        <dbReference type="Proteomes" id="UP001231518"/>
    </source>
</evidence>
<dbReference type="FunFam" id="3.30.420.10:FF:000032">
    <property type="entry name" value="Retrovirus-related Pol polyprotein from transposon 297-like Protein"/>
    <property type="match status" value="1"/>
</dbReference>
<organism evidence="9 10">
    <name type="scientific">Mythimna separata</name>
    <name type="common">Oriental armyworm</name>
    <name type="synonym">Pseudaletia separata</name>
    <dbReference type="NCBI Taxonomy" id="271217"/>
    <lineage>
        <taxon>Eukaryota</taxon>
        <taxon>Metazoa</taxon>
        <taxon>Ecdysozoa</taxon>
        <taxon>Arthropoda</taxon>
        <taxon>Hexapoda</taxon>
        <taxon>Insecta</taxon>
        <taxon>Pterygota</taxon>
        <taxon>Neoptera</taxon>
        <taxon>Endopterygota</taxon>
        <taxon>Lepidoptera</taxon>
        <taxon>Glossata</taxon>
        <taxon>Ditrysia</taxon>
        <taxon>Noctuoidea</taxon>
        <taxon>Noctuidae</taxon>
        <taxon>Noctuinae</taxon>
        <taxon>Hadenini</taxon>
        <taxon>Mythimna</taxon>
    </lineage>
</organism>
<dbReference type="CDD" id="cd01647">
    <property type="entry name" value="RT_LTR"/>
    <property type="match status" value="1"/>
</dbReference>
<keyword evidence="6" id="KW-0511">Multifunctional enzyme</keyword>
<dbReference type="InterPro" id="IPR001584">
    <property type="entry name" value="Integrase_cat-core"/>
</dbReference>
<keyword evidence="2" id="KW-0808">Transferase</keyword>
<evidence type="ECO:0000256" key="6">
    <source>
        <dbReference type="ARBA" id="ARBA00023268"/>
    </source>
</evidence>
<protein>
    <recommendedName>
        <fullName evidence="1">RNA-directed DNA polymerase</fullName>
        <ecNumber evidence="1">2.7.7.49</ecNumber>
    </recommendedName>
</protein>
<evidence type="ECO:0000256" key="5">
    <source>
        <dbReference type="ARBA" id="ARBA00022918"/>
    </source>
</evidence>
<evidence type="ECO:0000256" key="4">
    <source>
        <dbReference type="ARBA" id="ARBA00022759"/>
    </source>
</evidence>
<dbReference type="GO" id="GO:0003676">
    <property type="term" value="F:nucleic acid binding"/>
    <property type="evidence" value="ECO:0007669"/>
    <property type="project" value="InterPro"/>
</dbReference>
<dbReference type="InterPro" id="IPR041588">
    <property type="entry name" value="Integrase_H2C2"/>
</dbReference>
<dbReference type="GO" id="GO:0015074">
    <property type="term" value="P:DNA integration"/>
    <property type="evidence" value="ECO:0007669"/>
    <property type="project" value="InterPro"/>
</dbReference>
<dbReference type="FunFam" id="3.30.70.270:FF:000020">
    <property type="entry name" value="Transposon Tf2-6 polyprotein-like Protein"/>
    <property type="match status" value="1"/>
</dbReference>
<dbReference type="Pfam" id="PF17921">
    <property type="entry name" value="Integrase_H2C2"/>
    <property type="match status" value="1"/>
</dbReference>
<dbReference type="GO" id="GO:0003964">
    <property type="term" value="F:RNA-directed DNA polymerase activity"/>
    <property type="evidence" value="ECO:0007669"/>
    <property type="project" value="UniProtKB-KW"/>
</dbReference>
<evidence type="ECO:0000259" key="7">
    <source>
        <dbReference type="PROSITE" id="PS50878"/>
    </source>
</evidence>
<dbReference type="Gene3D" id="1.10.340.70">
    <property type="match status" value="1"/>
</dbReference>
<evidence type="ECO:0000313" key="9">
    <source>
        <dbReference type="EMBL" id="KAJ8728517.1"/>
    </source>
</evidence>
<sequence>MKNTPKHNVKHHIETTGPPLYCKARPLPPHRYEAAKKEFQTMMDQGLCRPSKSPWASPLHVVPKPNGDLRVCGDYRRLNAITKPDRYPVPRLKDFTYQLHGKLIFSTCDLNRAYQQLPVLEEHIEKTAIITPFGLFEFPRMCPGLKNAGQTFQRFIHEVLHGLDFAYPFVDDVIISSSTEEEHRQHLRTVLQRLDEYGITINPSKCVLGKKVIKFLGHTVSQDGIKPPVEKVEAITNFPLPTTIEQLRRFLGTVNFYRDCISKAAEIQAPLNAYLHNSKKRDKTKIEWTDEAKKAFELCKAGLQNAALLAHPSHKAPIALMTDASDKCAGAVLQQYVHNKWQPLGYFSKALSSAQIKYSTFDRELLAICMAVKHFRKMFEGRHLIIFTDHKPLTYAINKTSSDGEIPRRARQLIYISEFTTDIRHISGQDNIVADSLSRINTETISCPTTIDYEQLATAQERDSTIRDLMKQSNLQLKRISLPNTNRKILCDTSTQHIRPYLPETFRRAAYESVHNLSHPGTRTTRKILSEKYFWPSMNADAGRWTKACEACQKSKVSRHTTSQIATFPPAERFQHIHVDIVGPLPPSQYGHKYLLTIIDRYTRWPEALPLHDITAETIVKTIYEGWISRFGCPTTITSDQGRQFESQLFSKLMKLMGINRTRTTAYHPQSNGIIERWHRSLKAALTARCTASANGKWFDELPTVLLGLRAATRSDTGISPAQYTYGTSLRLPGDFFVETKVSEMNHDFVEQLRHTINAYRPAETSHSNNNMFVHNDLRTCENVYLRKDCTKKPLQPTYEGPYPVLERCEKYYKLQLPGRITNVSIDRLKPAYTMYEQENDDTQKTTRSGRILKPVVRFA</sequence>
<dbReference type="SUPFAM" id="SSF53098">
    <property type="entry name" value="Ribonuclease H-like"/>
    <property type="match status" value="1"/>
</dbReference>
<dbReference type="CDD" id="cd09274">
    <property type="entry name" value="RNase_HI_RT_Ty3"/>
    <property type="match status" value="1"/>
</dbReference>
<dbReference type="InterPro" id="IPR050951">
    <property type="entry name" value="Retrovirus_Pol_polyprotein"/>
</dbReference>
<dbReference type="Proteomes" id="UP001231518">
    <property type="component" value="Chromosome 19"/>
</dbReference>
<dbReference type="FunFam" id="3.10.20.370:FF:000001">
    <property type="entry name" value="Retrovirus-related Pol polyprotein from transposon 17.6-like protein"/>
    <property type="match status" value="1"/>
</dbReference>
<dbReference type="AlphaFoldDB" id="A0AAD7YT76"/>
<dbReference type="PROSITE" id="PS50878">
    <property type="entry name" value="RT_POL"/>
    <property type="match status" value="1"/>
</dbReference>
<feature type="domain" description="Reverse transcriptase" evidence="7">
    <location>
        <begin position="43"/>
        <end position="220"/>
    </location>
</feature>
<dbReference type="InterPro" id="IPR043128">
    <property type="entry name" value="Rev_trsase/Diguanyl_cyclase"/>
</dbReference>
<gene>
    <name evidence="9" type="ORF">PYW07_006213</name>
</gene>
<dbReference type="Pfam" id="PF00665">
    <property type="entry name" value="rve"/>
    <property type="match status" value="1"/>
</dbReference>
<keyword evidence="4" id="KW-0378">Hydrolase</keyword>
<keyword evidence="4" id="KW-0255">Endonuclease</keyword>
<dbReference type="GO" id="GO:0004519">
    <property type="term" value="F:endonuclease activity"/>
    <property type="evidence" value="ECO:0007669"/>
    <property type="project" value="UniProtKB-KW"/>
</dbReference>
<evidence type="ECO:0000256" key="2">
    <source>
        <dbReference type="ARBA" id="ARBA00022695"/>
    </source>
</evidence>
<evidence type="ECO:0000256" key="1">
    <source>
        <dbReference type="ARBA" id="ARBA00012493"/>
    </source>
</evidence>
<dbReference type="InterPro" id="IPR000477">
    <property type="entry name" value="RT_dom"/>
</dbReference>
<dbReference type="Pfam" id="PF00078">
    <property type="entry name" value="RVT_1"/>
    <property type="match status" value="1"/>
</dbReference>
<dbReference type="GO" id="GO:0042575">
    <property type="term" value="C:DNA polymerase complex"/>
    <property type="evidence" value="ECO:0007669"/>
    <property type="project" value="UniProtKB-ARBA"/>
</dbReference>
<keyword evidence="10" id="KW-1185">Reference proteome</keyword>
<dbReference type="InterPro" id="IPR012337">
    <property type="entry name" value="RNaseH-like_sf"/>
</dbReference>
<keyword evidence="2" id="KW-0548">Nucleotidyltransferase</keyword>
<keyword evidence="3" id="KW-0540">Nuclease</keyword>
<dbReference type="PANTHER" id="PTHR37984">
    <property type="entry name" value="PROTEIN CBG26694"/>
    <property type="match status" value="1"/>
</dbReference>
<dbReference type="Gene3D" id="3.30.420.10">
    <property type="entry name" value="Ribonuclease H-like superfamily/Ribonuclease H"/>
    <property type="match status" value="1"/>
</dbReference>
<dbReference type="Gene3D" id="3.10.10.10">
    <property type="entry name" value="HIV Type 1 Reverse Transcriptase, subunit A, domain 1"/>
    <property type="match status" value="1"/>
</dbReference>
<proteinExistence type="predicted"/>
<evidence type="ECO:0000256" key="3">
    <source>
        <dbReference type="ARBA" id="ARBA00022722"/>
    </source>
</evidence>
<dbReference type="InterPro" id="IPR041577">
    <property type="entry name" value="RT_RNaseH_2"/>
</dbReference>
<accession>A0AAD7YT76</accession>
<dbReference type="InterPro" id="IPR043502">
    <property type="entry name" value="DNA/RNA_pol_sf"/>
</dbReference>
<dbReference type="SUPFAM" id="SSF56672">
    <property type="entry name" value="DNA/RNA polymerases"/>
    <property type="match status" value="1"/>
</dbReference>